<evidence type="ECO:0000313" key="1">
    <source>
        <dbReference type="EMBL" id="NWF46390.1"/>
    </source>
</evidence>
<proteinExistence type="predicted"/>
<dbReference type="AlphaFoldDB" id="A0A7Y8GWY4"/>
<name>A0A7Y8GWY4_9BURK</name>
<evidence type="ECO:0000313" key="2">
    <source>
        <dbReference type="Proteomes" id="UP000545507"/>
    </source>
</evidence>
<dbReference type="Proteomes" id="UP000545507">
    <property type="component" value="Unassembled WGS sequence"/>
</dbReference>
<dbReference type="Pfam" id="PF11828">
    <property type="entry name" value="DUF3348"/>
    <property type="match status" value="1"/>
</dbReference>
<comment type="caution">
    <text evidence="1">The sequence shown here is derived from an EMBL/GenBank/DDBJ whole genome shotgun (WGS) entry which is preliminary data.</text>
</comment>
<keyword evidence="2" id="KW-1185">Reference proteome</keyword>
<gene>
    <name evidence="1" type="ORF">F3K02_14190</name>
</gene>
<organism evidence="1 2">
    <name type="scientific">Hydrogenophaga aromaticivorans</name>
    <dbReference type="NCBI Taxonomy" id="2610898"/>
    <lineage>
        <taxon>Bacteria</taxon>
        <taxon>Pseudomonadati</taxon>
        <taxon>Pseudomonadota</taxon>
        <taxon>Betaproteobacteria</taxon>
        <taxon>Burkholderiales</taxon>
        <taxon>Comamonadaceae</taxon>
        <taxon>Hydrogenophaga</taxon>
    </lineage>
</organism>
<accession>A0A7Y8GWY4</accession>
<sequence length="268" mass="29441">MVAWPPAKPPDRRQPPVRAGKSPVFLHAQAPCGALRTVLRSSFFHTPTTALVRQLAGFLPAGAVAPGDAARQDVAERLGQWLNVADAISLSSAHAAIAAAGRQAARTPGQQATSAETLQAELERVRAVLSQSITTRDTRHQPDPDDLDTEFAFCLQRYQDQQRRLEMSVDALREHVRQTLAKGPPRLAQLAALDAVLGEMLGGREQRLLNNVPAFLKLRFTELRRQPLSAENNWLATFNTELEQTLLAELEHRLQPVAGMIEAISHEP</sequence>
<reference evidence="1 2" key="1">
    <citation type="submission" date="2019-09" db="EMBL/GenBank/DDBJ databases">
        <title>Hydrogenophaga aromatica sp. nov., isolated from a para-xylene-degrading enrichment culture.</title>
        <authorList>
            <person name="Tancsics A."/>
            <person name="Banerjee S."/>
        </authorList>
    </citation>
    <scope>NUCLEOTIDE SEQUENCE [LARGE SCALE GENOMIC DNA]</scope>
    <source>
        <strain evidence="1 2">D2P1</strain>
    </source>
</reference>
<dbReference type="EMBL" id="VYGV01000012">
    <property type="protein sequence ID" value="NWF46390.1"/>
    <property type="molecule type" value="Genomic_DNA"/>
</dbReference>
<dbReference type="InterPro" id="IPR021783">
    <property type="entry name" value="DUF3348"/>
</dbReference>
<protein>
    <submittedName>
        <fullName evidence="1">DUF3348 domain-containing protein</fullName>
    </submittedName>
</protein>